<name>A0A4R3YRJ5_9GAMM</name>
<accession>A0A4R3YRJ5</accession>
<evidence type="ECO:0000256" key="1">
    <source>
        <dbReference type="ARBA" id="ARBA00022679"/>
    </source>
</evidence>
<keyword evidence="1 2" id="KW-0808">Transferase</keyword>
<dbReference type="PANTHER" id="PTHR48207">
    <property type="entry name" value="SUCCINATE--HYDROXYMETHYLGLUTARATE COA-TRANSFERASE"/>
    <property type="match status" value="1"/>
</dbReference>
<dbReference type="PANTHER" id="PTHR48207:SF4">
    <property type="entry name" value="BLL6097 PROTEIN"/>
    <property type="match status" value="1"/>
</dbReference>
<dbReference type="GO" id="GO:0008410">
    <property type="term" value="F:CoA-transferase activity"/>
    <property type="evidence" value="ECO:0007669"/>
    <property type="project" value="TreeGrafter"/>
</dbReference>
<gene>
    <name evidence="2" type="ORF">EDC52_10718</name>
</gene>
<proteinExistence type="predicted"/>
<dbReference type="Gene3D" id="3.40.50.10540">
    <property type="entry name" value="Crotonobetainyl-coa:carnitine coa-transferase, domain 1"/>
    <property type="match status" value="1"/>
</dbReference>
<sequence length="372" mass="40396">MKPLAGINVLDFSQFLSGPSAALRLADLGAAVTKIENPDGGDICRRLYISALQIDGDSSLFHAINRNKKSITVDLKNAAQHDALLPLIQNADVVIFNFRPGVASRLGLDYRSLKAINPAIIYGEISGYGDEGPWVKRPGQDLLIQALSGLCHLNGDASQPPLPFGLSVTDIFAGDYLVQGIMAGLVKRITSGCGCQVQVSLLDTVLDLQFEVLTTWMNDGQQDPVRSAVNNANAYLSAPYGIYPTARGYLALAMTPIPRLGELLGCPALTTYTQPDTWFSYRDEIKTLLIDHLQTKDCDSWLSILEQEDIWCAKVMDWEQLYASEGFKALKMVQQLTLPSGKSLLTTRCPIKIDGDVFLSPVGAPPLGADNP</sequence>
<dbReference type="Proteomes" id="UP000295719">
    <property type="component" value="Unassembled WGS sequence"/>
</dbReference>
<dbReference type="SUPFAM" id="SSF89796">
    <property type="entry name" value="CoA-transferase family III (CaiB/BaiF)"/>
    <property type="match status" value="1"/>
</dbReference>
<evidence type="ECO:0000313" key="3">
    <source>
        <dbReference type="Proteomes" id="UP000295719"/>
    </source>
</evidence>
<reference evidence="2 3" key="1">
    <citation type="submission" date="2019-03" db="EMBL/GenBank/DDBJ databases">
        <title>Genomic Encyclopedia of Type Strains, Phase IV (KMG-IV): sequencing the most valuable type-strain genomes for metagenomic binning, comparative biology and taxonomic classification.</title>
        <authorList>
            <person name="Goeker M."/>
        </authorList>
    </citation>
    <scope>NUCLEOTIDE SEQUENCE [LARGE SCALE GENOMIC DNA]</scope>
    <source>
        <strain evidence="2 3">DSM 19580</strain>
    </source>
</reference>
<keyword evidence="3" id="KW-1185">Reference proteome</keyword>
<organism evidence="2 3">
    <name type="scientific">Biostraticola tofi</name>
    <dbReference type="NCBI Taxonomy" id="466109"/>
    <lineage>
        <taxon>Bacteria</taxon>
        <taxon>Pseudomonadati</taxon>
        <taxon>Pseudomonadota</taxon>
        <taxon>Gammaproteobacteria</taxon>
        <taxon>Enterobacterales</taxon>
        <taxon>Bruguierivoracaceae</taxon>
        <taxon>Biostraticola</taxon>
    </lineage>
</organism>
<dbReference type="InterPro" id="IPR003673">
    <property type="entry name" value="CoA-Trfase_fam_III"/>
</dbReference>
<dbReference type="Pfam" id="PF02515">
    <property type="entry name" value="CoA_transf_3"/>
    <property type="match status" value="1"/>
</dbReference>
<dbReference type="AlphaFoldDB" id="A0A4R3YRJ5"/>
<dbReference type="InterPro" id="IPR023606">
    <property type="entry name" value="CoA-Trfase_III_dom_1_sf"/>
</dbReference>
<evidence type="ECO:0000313" key="2">
    <source>
        <dbReference type="EMBL" id="TCV94278.1"/>
    </source>
</evidence>
<dbReference type="InterPro" id="IPR044855">
    <property type="entry name" value="CoA-Trfase_III_dom3_sf"/>
</dbReference>
<dbReference type="InterPro" id="IPR050483">
    <property type="entry name" value="CoA-transferase_III_domain"/>
</dbReference>
<dbReference type="Gene3D" id="3.30.1540.10">
    <property type="entry name" value="formyl-coa transferase, domain 3"/>
    <property type="match status" value="1"/>
</dbReference>
<comment type="caution">
    <text evidence="2">The sequence shown here is derived from an EMBL/GenBank/DDBJ whole genome shotgun (WGS) entry which is preliminary data.</text>
</comment>
<dbReference type="EMBL" id="SMCR01000007">
    <property type="protein sequence ID" value="TCV94278.1"/>
    <property type="molecule type" value="Genomic_DNA"/>
</dbReference>
<protein>
    <submittedName>
        <fullName evidence="2">Crotonobetainyl-CoA:carnitine CoA-transferase CaiB-like acyl-CoA transferase</fullName>
    </submittedName>
</protein>
<dbReference type="RefSeq" id="WP_131865981.1">
    <property type="nucleotide sequence ID" value="NZ_SMCR01000007.1"/>
</dbReference>
<dbReference type="OrthoDB" id="9058532at2"/>